<sequence length="62" mass="7442">MELINIYDHSFSDNRQDVEARIYLIEALAVFSKFVSNKWVPENAHKYFKERDTVALDYLPKY</sequence>
<dbReference type="OrthoDB" id="1078540at2"/>
<accession>A0A2S7WNN0</accession>
<keyword evidence="3" id="KW-1185">Reference proteome</keyword>
<dbReference type="InterPro" id="IPR058744">
    <property type="entry name" value="BstA-like_C"/>
</dbReference>
<gene>
    <name evidence="2" type="ORF">BTO18_08505</name>
</gene>
<dbReference type="Pfam" id="PF26567">
    <property type="entry name" value="BstA_C"/>
    <property type="match status" value="1"/>
</dbReference>
<organism evidence="2 3">
    <name type="scientific">Polaribacter porphyrae</name>
    <dbReference type="NCBI Taxonomy" id="1137780"/>
    <lineage>
        <taxon>Bacteria</taxon>
        <taxon>Pseudomonadati</taxon>
        <taxon>Bacteroidota</taxon>
        <taxon>Flavobacteriia</taxon>
        <taxon>Flavobacteriales</taxon>
        <taxon>Flavobacteriaceae</taxon>
    </lineage>
</organism>
<comment type="caution">
    <text evidence="2">The sequence shown here is derived from an EMBL/GenBank/DDBJ whole genome shotgun (WGS) entry which is preliminary data.</text>
</comment>
<evidence type="ECO:0000313" key="2">
    <source>
        <dbReference type="EMBL" id="PQJ79209.1"/>
    </source>
</evidence>
<name>A0A2S7WNN0_9FLAO</name>
<evidence type="ECO:0000313" key="3">
    <source>
        <dbReference type="Proteomes" id="UP000238882"/>
    </source>
</evidence>
<proteinExistence type="predicted"/>
<dbReference type="AlphaFoldDB" id="A0A2S7WNN0"/>
<dbReference type="EMBL" id="MSCN01000001">
    <property type="protein sequence ID" value="PQJ79209.1"/>
    <property type="molecule type" value="Genomic_DNA"/>
</dbReference>
<protein>
    <recommendedName>
        <fullName evidence="1">BstA-like C-terminal domain-containing protein</fullName>
    </recommendedName>
</protein>
<dbReference type="Proteomes" id="UP000238882">
    <property type="component" value="Unassembled WGS sequence"/>
</dbReference>
<dbReference type="RefSeq" id="WP_105015806.1">
    <property type="nucleotide sequence ID" value="NZ_MSCN01000001.1"/>
</dbReference>
<feature type="domain" description="BstA-like C-terminal" evidence="1">
    <location>
        <begin position="6"/>
        <end position="52"/>
    </location>
</feature>
<evidence type="ECO:0000259" key="1">
    <source>
        <dbReference type="Pfam" id="PF26567"/>
    </source>
</evidence>
<reference evidence="2 3" key="1">
    <citation type="submission" date="2016-12" db="EMBL/GenBank/DDBJ databases">
        <title>Trade-off between light-utilization and light-protection in marine flavobacteria.</title>
        <authorList>
            <person name="Kumagai Y."/>
            <person name="Yoshizawa S."/>
            <person name="Kogure K."/>
            <person name="Iwasaki W."/>
        </authorList>
    </citation>
    <scope>NUCLEOTIDE SEQUENCE [LARGE SCALE GENOMIC DNA]</scope>
    <source>
        <strain evidence="2 3">NBRC 108759</strain>
    </source>
</reference>